<dbReference type="AlphaFoldDB" id="A0A4Y2NZI6"/>
<accession>A0A4Y2NZI6</accession>
<name>A0A4Y2NZI6_ARAVE</name>
<keyword evidence="2" id="KW-1185">Reference proteome</keyword>
<organism evidence="1 2">
    <name type="scientific">Araneus ventricosus</name>
    <name type="common">Orbweaver spider</name>
    <name type="synonym">Epeira ventricosa</name>
    <dbReference type="NCBI Taxonomy" id="182803"/>
    <lineage>
        <taxon>Eukaryota</taxon>
        <taxon>Metazoa</taxon>
        <taxon>Ecdysozoa</taxon>
        <taxon>Arthropoda</taxon>
        <taxon>Chelicerata</taxon>
        <taxon>Arachnida</taxon>
        <taxon>Araneae</taxon>
        <taxon>Araneomorphae</taxon>
        <taxon>Entelegynae</taxon>
        <taxon>Araneoidea</taxon>
        <taxon>Araneidae</taxon>
        <taxon>Araneus</taxon>
    </lineage>
</organism>
<evidence type="ECO:0000313" key="1">
    <source>
        <dbReference type="EMBL" id="GBN45028.1"/>
    </source>
</evidence>
<comment type="caution">
    <text evidence="1">The sequence shown here is derived from an EMBL/GenBank/DDBJ whole genome shotgun (WGS) entry which is preliminary data.</text>
</comment>
<gene>
    <name evidence="1" type="ORF">AVEN_81525_1</name>
</gene>
<reference evidence="1 2" key="1">
    <citation type="journal article" date="2019" name="Sci. Rep.">
        <title>Orb-weaving spider Araneus ventricosus genome elucidates the spidroin gene catalogue.</title>
        <authorList>
            <person name="Kono N."/>
            <person name="Nakamura H."/>
            <person name="Ohtoshi R."/>
            <person name="Moran D.A.P."/>
            <person name="Shinohara A."/>
            <person name="Yoshida Y."/>
            <person name="Fujiwara M."/>
            <person name="Mori M."/>
            <person name="Tomita M."/>
            <person name="Arakawa K."/>
        </authorList>
    </citation>
    <scope>NUCLEOTIDE SEQUENCE [LARGE SCALE GENOMIC DNA]</scope>
</reference>
<protein>
    <submittedName>
        <fullName evidence="1">Uncharacterized protein</fullName>
    </submittedName>
</protein>
<dbReference type="Proteomes" id="UP000499080">
    <property type="component" value="Unassembled WGS sequence"/>
</dbReference>
<sequence>MFSKAFATNCICRFKDFSVLWAVRPYLGETFWRARGSVCKPSCCVFYPNAVIDIDRTRYCASLFCDPWTIVSMISNNWMDWSLLRPLSYGVTSIGGIMVESRSG</sequence>
<proteinExistence type="predicted"/>
<dbReference type="EMBL" id="BGPR01010233">
    <property type="protein sequence ID" value="GBN45028.1"/>
    <property type="molecule type" value="Genomic_DNA"/>
</dbReference>
<evidence type="ECO:0000313" key="2">
    <source>
        <dbReference type="Proteomes" id="UP000499080"/>
    </source>
</evidence>